<proteinExistence type="inferred from homology"/>
<dbReference type="Gene3D" id="3.40.50.300">
    <property type="entry name" value="P-loop containing nucleotide triphosphate hydrolases"/>
    <property type="match status" value="1"/>
</dbReference>
<dbReference type="InterPro" id="IPR027417">
    <property type="entry name" value="P-loop_NTPase"/>
</dbReference>
<evidence type="ECO:0000256" key="2">
    <source>
        <dbReference type="ARBA" id="ARBA00022741"/>
    </source>
</evidence>
<dbReference type="Gene3D" id="3.30.300.160">
    <property type="entry name" value="Type II secretion system, protein E, N-terminal domain"/>
    <property type="match status" value="1"/>
</dbReference>
<dbReference type="FunFam" id="3.30.300.160:FF:000002">
    <property type="entry name" value="Type II secretion system protein E"/>
    <property type="match status" value="1"/>
</dbReference>
<dbReference type="PANTHER" id="PTHR30258:SF1">
    <property type="entry name" value="PROTEIN TRANSPORT PROTEIN HOFB HOMOLOG"/>
    <property type="match status" value="1"/>
</dbReference>
<dbReference type="Pfam" id="PF05157">
    <property type="entry name" value="MshEN"/>
    <property type="match status" value="1"/>
</dbReference>
<dbReference type="GO" id="GO:0005886">
    <property type="term" value="C:plasma membrane"/>
    <property type="evidence" value="ECO:0007669"/>
    <property type="project" value="TreeGrafter"/>
</dbReference>
<dbReference type="Pfam" id="PF00437">
    <property type="entry name" value="T2SSE"/>
    <property type="match status" value="1"/>
</dbReference>
<dbReference type="GO" id="GO:0005524">
    <property type="term" value="F:ATP binding"/>
    <property type="evidence" value="ECO:0007669"/>
    <property type="project" value="UniProtKB-KW"/>
</dbReference>
<name>A0A3A4PB46_ABYX5</name>
<dbReference type="CDD" id="cd01129">
    <property type="entry name" value="PulE-GspE-like"/>
    <property type="match status" value="1"/>
</dbReference>
<dbReference type="EMBL" id="QZKU01000025">
    <property type="protein sequence ID" value="RJP25181.1"/>
    <property type="molecule type" value="Genomic_DNA"/>
</dbReference>
<dbReference type="FunFam" id="3.30.450.90:FF:000001">
    <property type="entry name" value="Type II secretion system ATPase GspE"/>
    <property type="match status" value="1"/>
</dbReference>
<dbReference type="Gene3D" id="3.30.450.90">
    <property type="match status" value="1"/>
</dbReference>
<reference evidence="5 6" key="1">
    <citation type="journal article" date="2017" name="ISME J.">
        <title>Energy and carbon metabolisms in a deep terrestrial subsurface fluid microbial community.</title>
        <authorList>
            <person name="Momper L."/>
            <person name="Jungbluth S.P."/>
            <person name="Lee M.D."/>
            <person name="Amend J.P."/>
        </authorList>
    </citation>
    <scope>NUCLEOTIDE SEQUENCE [LARGE SCALE GENOMIC DNA]</scope>
    <source>
        <strain evidence="5">SURF_5</strain>
    </source>
</reference>
<evidence type="ECO:0000256" key="1">
    <source>
        <dbReference type="ARBA" id="ARBA00006611"/>
    </source>
</evidence>
<comment type="similarity">
    <text evidence="1">Belongs to the GSP E family.</text>
</comment>
<evidence type="ECO:0000256" key="3">
    <source>
        <dbReference type="ARBA" id="ARBA00022840"/>
    </source>
</evidence>
<keyword evidence="2" id="KW-0547">Nucleotide-binding</keyword>
<protein>
    <submittedName>
        <fullName evidence="5">Type II/IV secretion system protein</fullName>
    </submittedName>
</protein>
<dbReference type="SUPFAM" id="SSF52540">
    <property type="entry name" value="P-loop containing nucleoside triphosphate hydrolases"/>
    <property type="match status" value="1"/>
</dbReference>
<dbReference type="Proteomes" id="UP000265882">
    <property type="component" value="Unassembled WGS sequence"/>
</dbReference>
<sequence length="588" mass="64605">MGQILLAQGAITQEQLQDALKRQQTRASGKRLGDVLVSFGYVTPQHLAEALATQLNLPLVNLSNLEISQDLIDFVQSSIAKIYQVIPVRKEGRTLYVAMADPTNLGVVDNLRLLLECDISPVIATQETIKEAIRKYYGLEEVTVDTMLSQVSGDSLSTVSSLSVSSLSVESIEFDGSLVEGGDDEESDEGPVIKLVTLLILEAFRHRASDIHIEPFERELKVRYRIDGVLHEVNPPPKALQNAILSRLKIMAGMDISEKRIPQDGRIKLQLMGKDIDLRASALPAIYGESFVLRILDKSSLALDLRDLGYASDTLRSWQGLLHIPTGIVLVTGPTGSGKTTTLYASLNTINTPERKIITIENPVEYVLSGINQVQIEEEIGLTFAAGLRSILRQSPDIVMVGEIRDGETAEIAIRASLTGHLVFSTLHTNDSAGALNRLIDMGIKPFLVSSAVQAISAQRLVRKICKSCKTEEHPSEEKLRHVGLDPQEVSDITFYKGAGCESCNRTGYHGRTTVLELLIMNEKIRDMVLAHAPTVDLKNQARRMGMRTLRDDAWLKVFAGVTTIDEAVMITQQDDLLPGLKLVKSVS</sequence>
<dbReference type="PANTHER" id="PTHR30258">
    <property type="entry name" value="TYPE II SECRETION SYSTEM PROTEIN GSPE-RELATED"/>
    <property type="match status" value="1"/>
</dbReference>
<accession>A0A3A4PB46</accession>
<dbReference type="GO" id="GO:0016887">
    <property type="term" value="F:ATP hydrolysis activity"/>
    <property type="evidence" value="ECO:0007669"/>
    <property type="project" value="TreeGrafter"/>
</dbReference>
<dbReference type="PROSITE" id="PS00662">
    <property type="entry name" value="T2SP_E"/>
    <property type="match status" value="1"/>
</dbReference>
<dbReference type="SUPFAM" id="SSF160246">
    <property type="entry name" value="EspE N-terminal domain-like"/>
    <property type="match status" value="1"/>
</dbReference>
<evidence type="ECO:0000313" key="5">
    <source>
        <dbReference type="EMBL" id="RJP25181.1"/>
    </source>
</evidence>
<organism evidence="5 6">
    <name type="scientific">Abyssobacteria bacterium (strain SURF_5)</name>
    <dbReference type="NCBI Taxonomy" id="2093360"/>
    <lineage>
        <taxon>Bacteria</taxon>
        <taxon>Pseudomonadati</taxon>
        <taxon>Candidatus Hydrogenedentota</taxon>
        <taxon>Candidatus Abyssobacteria</taxon>
    </lineage>
</organism>
<comment type="caution">
    <text evidence="5">The sequence shown here is derived from an EMBL/GenBank/DDBJ whole genome shotgun (WGS) entry which is preliminary data.</text>
</comment>
<evidence type="ECO:0000259" key="4">
    <source>
        <dbReference type="PROSITE" id="PS00662"/>
    </source>
</evidence>
<gene>
    <name evidence="5" type="ORF">C4520_02740</name>
</gene>
<dbReference type="FunFam" id="3.40.50.300:FF:000398">
    <property type="entry name" value="Type IV pilus assembly ATPase PilB"/>
    <property type="match status" value="1"/>
</dbReference>
<dbReference type="InterPro" id="IPR037257">
    <property type="entry name" value="T2SS_E_N_sf"/>
</dbReference>
<keyword evidence="3" id="KW-0067">ATP-binding</keyword>
<evidence type="ECO:0000313" key="6">
    <source>
        <dbReference type="Proteomes" id="UP000265882"/>
    </source>
</evidence>
<dbReference type="AlphaFoldDB" id="A0A3A4PB46"/>
<dbReference type="InterPro" id="IPR007831">
    <property type="entry name" value="T2SS_GspE_N"/>
</dbReference>
<dbReference type="InterPro" id="IPR001482">
    <property type="entry name" value="T2SS/T4SS_dom"/>
</dbReference>
<feature type="domain" description="Bacterial type II secretion system protein E" evidence="4">
    <location>
        <begin position="392"/>
        <end position="406"/>
    </location>
</feature>